<organism evidence="4 5">
    <name type="scientific">Pisolithus microcarpus 441</name>
    <dbReference type="NCBI Taxonomy" id="765257"/>
    <lineage>
        <taxon>Eukaryota</taxon>
        <taxon>Fungi</taxon>
        <taxon>Dikarya</taxon>
        <taxon>Basidiomycota</taxon>
        <taxon>Agaricomycotina</taxon>
        <taxon>Agaricomycetes</taxon>
        <taxon>Agaricomycetidae</taxon>
        <taxon>Boletales</taxon>
        <taxon>Sclerodermatineae</taxon>
        <taxon>Pisolithaceae</taxon>
        <taxon>Pisolithus</taxon>
    </lineage>
</organism>
<gene>
    <name evidence="4" type="ORF">PISMIDRAFT_81228</name>
</gene>
<dbReference type="GO" id="GO:0046872">
    <property type="term" value="F:metal ion binding"/>
    <property type="evidence" value="ECO:0007669"/>
    <property type="project" value="UniProtKB-KW"/>
</dbReference>
<reference evidence="5" key="2">
    <citation type="submission" date="2015-01" db="EMBL/GenBank/DDBJ databases">
        <title>Evolutionary Origins and Diversification of the Mycorrhizal Mutualists.</title>
        <authorList>
            <consortium name="DOE Joint Genome Institute"/>
            <consortium name="Mycorrhizal Genomics Consortium"/>
            <person name="Kohler A."/>
            <person name="Kuo A."/>
            <person name="Nagy L.G."/>
            <person name="Floudas D."/>
            <person name="Copeland A."/>
            <person name="Barry K.W."/>
            <person name="Cichocki N."/>
            <person name="Veneault-Fourrey C."/>
            <person name="LaButti K."/>
            <person name="Lindquist E.A."/>
            <person name="Lipzen A."/>
            <person name="Lundell T."/>
            <person name="Morin E."/>
            <person name="Murat C."/>
            <person name="Riley R."/>
            <person name="Ohm R."/>
            <person name="Sun H."/>
            <person name="Tunlid A."/>
            <person name="Henrissat B."/>
            <person name="Grigoriev I.V."/>
            <person name="Hibbett D.S."/>
            <person name="Martin F."/>
        </authorList>
    </citation>
    <scope>NUCLEOTIDE SEQUENCE [LARGE SCALE GENOMIC DNA]</scope>
    <source>
        <strain evidence="5">441</strain>
    </source>
</reference>
<proteinExistence type="predicted"/>
<protein>
    <recommendedName>
        <fullName evidence="3">DDE Tnp4 domain-containing protein</fullName>
    </recommendedName>
</protein>
<evidence type="ECO:0000256" key="1">
    <source>
        <dbReference type="ARBA" id="ARBA00001968"/>
    </source>
</evidence>
<dbReference type="InterPro" id="IPR027806">
    <property type="entry name" value="HARBI1_dom"/>
</dbReference>
<feature type="non-terminal residue" evidence="4">
    <location>
        <position position="1"/>
    </location>
</feature>
<comment type="cofactor">
    <cofactor evidence="1">
        <name>a divalent metal cation</name>
        <dbReference type="ChEBI" id="CHEBI:60240"/>
    </cofactor>
</comment>
<dbReference type="HOGENOM" id="CLU_018552_9_0_1"/>
<dbReference type="EMBL" id="KN834090">
    <property type="protein sequence ID" value="KIK12354.1"/>
    <property type="molecule type" value="Genomic_DNA"/>
</dbReference>
<dbReference type="OrthoDB" id="2649667at2759"/>
<name>A0A0C9YEK8_9AGAM</name>
<feature type="domain" description="DDE Tnp4" evidence="3">
    <location>
        <begin position="2"/>
        <end position="79"/>
    </location>
</feature>
<dbReference type="Proteomes" id="UP000054018">
    <property type="component" value="Unassembled WGS sequence"/>
</dbReference>
<accession>A0A0C9YEK8</accession>
<evidence type="ECO:0000259" key="3">
    <source>
        <dbReference type="Pfam" id="PF13359"/>
    </source>
</evidence>
<keyword evidence="5" id="KW-1185">Reference proteome</keyword>
<dbReference type="AlphaFoldDB" id="A0A0C9YEK8"/>
<evidence type="ECO:0000256" key="2">
    <source>
        <dbReference type="ARBA" id="ARBA00022723"/>
    </source>
</evidence>
<keyword evidence="2" id="KW-0479">Metal-binding</keyword>
<sequence>YDRKCNYSLNCQLVVMMHNLQIVNYGLGHLGSIHDAYAFQAMQLAHEHKLVLPTEHWVWANSAYPLEPWCLSPFKRPRGGSLVEHAFVALKGWFQSLRELHLQIQSKQDLYVVIYWVECCLILHNMIVHFE</sequence>
<feature type="non-terminal residue" evidence="4">
    <location>
        <position position="131"/>
    </location>
</feature>
<evidence type="ECO:0000313" key="5">
    <source>
        <dbReference type="Proteomes" id="UP000054018"/>
    </source>
</evidence>
<dbReference type="Pfam" id="PF13359">
    <property type="entry name" value="DDE_Tnp_4"/>
    <property type="match status" value="1"/>
</dbReference>
<reference evidence="4 5" key="1">
    <citation type="submission" date="2014-04" db="EMBL/GenBank/DDBJ databases">
        <authorList>
            <consortium name="DOE Joint Genome Institute"/>
            <person name="Kuo A."/>
            <person name="Kohler A."/>
            <person name="Costa M.D."/>
            <person name="Nagy L.G."/>
            <person name="Floudas D."/>
            <person name="Copeland A."/>
            <person name="Barry K.W."/>
            <person name="Cichocki N."/>
            <person name="Veneault-Fourrey C."/>
            <person name="LaButti K."/>
            <person name="Lindquist E.A."/>
            <person name="Lipzen A."/>
            <person name="Lundell T."/>
            <person name="Morin E."/>
            <person name="Murat C."/>
            <person name="Sun H."/>
            <person name="Tunlid A."/>
            <person name="Henrissat B."/>
            <person name="Grigoriev I.V."/>
            <person name="Hibbett D.S."/>
            <person name="Martin F."/>
            <person name="Nordberg H.P."/>
            <person name="Cantor M.N."/>
            <person name="Hua S.X."/>
        </authorList>
    </citation>
    <scope>NUCLEOTIDE SEQUENCE [LARGE SCALE GENOMIC DNA]</scope>
    <source>
        <strain evidence="4 5">441</strain>
    </source>
</reference>
<evidence type="ECO:0000313" key="4">
    <source>
        <dbReference type="EMBL" id="KIK12354.1"/>
    </source>
</evidence>